<accession>A0AAV1HUG7</accession>
<comment type="caution">
    <text evidence="1">The sequence shown here is derived from an EMBL/GenBank/DDBJ whole genome shotgun (WGS) entry which is preliminary data.</text>
</comment>
<dbReference type="AlphaFoldDB" id="A0AAV1HUG7"/>
<evidence type="ECO:0000313" key="2">
    <source>
        <dbReference type="Proteomes" id="UP001314263"/>
    </source>
</evidence>
<proteinExistence type="predicted"/>
<dbReference type="EMBL" id="CAUYUE010000003">
    <property type="protein sequence ID" value="CAK0748523.1"/>
    <property type="molecule type" value="Genomic_DNA"/>
</dbReference>
<keyword evidence="2" id="KW-1185">Reference proteome</keyword>
<protein>
    <submittedName>
        <fullName evidence="1">Uncharacterized protein</fullName>
    </submittedName>
</protein>
<reference evidence="1 2" key="1">
    <citation type="submission" date="2023-10" db="EMBL/GenBank/DDBJ databases">
        <authorList>
            <person name="Maclean D."/>
            <person name="Macfadyen A."/>
        </authorList>
    </citation>
    <scope>NUCLEOTIDE SEQUENCE [LARGE SCALE GENOMIC DNA]</scope>
</reference>
<gene>
    <name evidence="1" type="ORF">CVIRNUC_001839</name>
</gene>
<organism evidence="1 2">
    <name type="scientific">Coccomyxa viridis</name>
    <dbReference type="NCBI Taxonomy" id="1274662"/>
    <lineage>
        <taxon>Eukaryota</taxon>
        <taxon>Viridiplantae</taxon>
        <taxon>Chlorophyta</taxon>
        <taxon>core chlorophytes</taxon>
        <taxon>Trebouxiophyceae</taxon>
        <taxon>Trebouxiophyceae incertae sedis</taxon>
        <taxon>Coccomyxaceae</taxon>
        <taxon>Coccomyxa</taxon>
    </lineage>
</organism>
<name>A0AAV1HUG7_9CHLO</name>
<evidence type="ECO:0000313" key="1">
    <source>
        <dbReference type="EMBL" id="CAK0748523.1"/>
    </source>
</evidence>
<dbReference type="Proteomes" id="UP001314263">
    <property type="component" value="Unassembled WGS sequence"/>
</dbReference>
<sequence length="61" mass="7064">MMDAFQTMMASKDVTIGRVALKHRKQQRFHIVYPDCSDKIVGLEVRKQDLKVLSRDFPGID</sequence>